<evidence type="ECO:0000256" key="1">
    <source>
        <dbReference type="ARBA" id="ARBA00023015"/>
    </source>
</evidence>
<evidence type="ECO:0000259" key="4">
    <source>
        <dbReference type="Pfam" id="PF13490"/>
    </source>
</evidence>
<gene>
    <name evidence="5" type="ORF">FB382_000837</name>
</gene>
<dbReference type="InterPro" id="IPR027383">
    <property type="entry name" value="Znf_put"/>
</dbReference>
<evidence type="ECO:0000256" key="2">
    <source>
        <dbReference type="ARBA" id="ARBA00023163"/>
    </source>
</evidence>
<comment type="caution">
    <text evidence="5">The sequence shown here is derived from an EMBL/GenBank/DDBJ whole genome shotgun (WGS) entry which is preliminary data.</text>
</comment>
<proteinExistence type="predicted"/>
<keyword evidence="3" id="KW-1133">Transmembrane helix</keyword>
<feature type="domain" description="Putative zinc-finger" evidence="4">
    <location>
        <begin position="12"/>
        <end position="35"/>
    </location>
</feature>
<reference evidence="5 6" key="1">
    <citation type="submission" date="2020-07" db="EMBL/GenBank/DDBJ databases">
        <title>Sequencing the genomes of 1000 actinobacteria strains.</title>
        <authorList>
            <person name="Klenk H.-P."/>
        </authorList>
    </citation>
    <scope>NUCLEOTIDE SEQUENCE [LARGE SCALE GENOMIC DNA]</scope>
    <source>
        <strain evidence="5 6">DSM 21349</strain>
    </source>
</reference>
<dbReference type="InterPro" id="IPR041916">
    <property type="entry name" value="Anti_sigma_zinc_sf"/>
</dbReference>
<dbReference type="RefSeq" id="WP_182537060.1">
    <property type="nucleotide sequence ID" value="NZ_JACGXA010000001.1"/>
</dbReference>
<evidence type="ECO:0000313" key="6">
    <source>
        <dbReference type="Proteomes" id="UP000580910"/>
    </source>
</evidence>
<dbReference type="Gene3D" id="1.10.10.1320">
    <property type="entry name" value="Anti-sigma factor, zinc-finger domain"/>
    <property type="match status" value="1"/>
</dbReference>
<name>A0A7W3IXR5_9ACTN</name>
<evidence type="ECO:0000313" key="5">
    <source>
        <dbReference type="EMBL" id="MBA8802546.1"/>
    </source>
</evidence>
<sequence length="228" mass="23314">MSCGFTGLDGSYVLGALDPAEAREFEAHLAGCAACTAAVNELAGLPALLSLVDSDVLERPPPPLPETLLPALVAAARSAQRRRTAIVALLGAAAAALVAVVLVVGGAVGDRGAPEAGPTGGPSAAVARTMTPIGYEPVHASVGLTGVAWGTRLDLECTYESLPDPETRPGSYVLVVRTRDGHVEQVATWRALPGRTMHLTGATAATPDQIVSVEMRTRSGAPVLRLVL</sequence>
<keyword evidence="3" id="KW-0472">Membrane</keyword>
<dbReference type="EMBL" id="JACGXA010000001">
    <property type="protein sequence ID" value="MBA8802546.1"/>
    <property type="molecule type" value="Genomic_DNA"/>
</dbReference>
<dbReference type="Proteomes" id="UP000580910">
    <property type="component" value="Unassembled WGS sequence"/>
</dbReference>
<protein>
    <recommendedName>
        <fullName evidence="4">Putative zinc-finger domain-containing protein</fullName>
    </recommendedName>
</protein>
<keyword evidence="3" id="KW-0812">Transmembrane</keyword>
<keyword evidence="6" id="KW-1185">Reference proteome</keyword>
<organism evidence="5 6">
    <name type="scientific">Nocardioides ginsengisegetis</name>
    <dbReference type="NCBI Taxonomy" id="661491"/>
    <lineage>
        <taxon>Bacteria</taxon>
        <taxon>Bacillati</taxon>
        <taxon>Actinomycetota</taxon>
        <taxon>Actinomycetes</taxon>
        <taxon>Propionibacteriales</taxon>
        <taxon>Nocardioidaceae</taxon>
        <taxon>Nocardioides</taxon>
    </lineage>
</organism>
<dbReference type="AlphaFoldDB" id="A0A7W3IXR5"/>
<evidence type="ECO:0000256" key="3">
    <source>
        <dbReference type="SAM" id="Phobius"/>
    </source>
</evidence>
<feature type="transmembrane region" description="Helical" evidence="3">
    <location>
        <begin position="86"/>
        <end position="108"/>
    </location>
</feature>
<keyword evidence="1" id="KW-0805">Transcription regulation</keyword>
<keyword evidence="2" id="KW-0804">Transcription</keyword>
<accession>A0A7W3IXR5</accession>
<dbReference type="Pfam" id="PF13490">
    <property type="entry name" value="zf-HC2"/>
    <property type="match status" value="1"/>
</dbReference>